<proteinExistence type="predicted"/>
<organism evidence="2 3">
    <name type="scientific">Gulo gulo</name>
    <name type="common">Wolverine</name>
    <name type="synonym">Gluton</name>
    <dbReference type="NCBI Taxonomy" id="48420"/>
    <lineage>
        <taxon>Eukaryota</taxon>
        <taxon>Metazoa</taxon>
        <taxon>Chordata</taxon>
        <taxon>Craniata</taxon>
        <taxon>Vertebrata</taxon>
        <taxon>Euteleostomi</taxon>
        <taxon>Mammalia</taxon>
        <taxon>Eutheria</taxon>
        <taxon>Laurasiatheria</taxon>
        <taxon>Carnivora</taxon>
        <taxon>Caniformia</taxon>
        <taxon>Musteloidea</taxon>
        <taxon>Mustelidae</taxon>
        <taxon>Guloninae</taxon>
        <taxon>Gulo</taxon>
    </lineage>
</organism>
<evidence type="ECO:0000313" key="3">
    <source>
        <dbReference type="Proteomes" id="UP000269945"/>
    </source>
</evidence>
<accession>A0A9X9Q8W6</accession>
<evidence type="ECO:0000313" key="2">
    <source>
        <dbReference type="EMBL" id="VCX39941.1"/>
    </source>
</evidence>
<dbReference type="EMBL" id="CYRY02044778">
    <property type="protein sequence ID" value="VCX39941.1"/>
    <property type="molecule type" value="Genomic_DNA"/>
</dbReference>
<gene>
    <name evidence="2" type="ORF">BN2614_LOCUS5</name>
</gene>
<feature type="compositionally biased region" description="Polar residues" evidence="1">
    <location>
        <begin position="49"/>
        <end position="58"/>
    </location>
</feature>
<feature type="region of interest" description="Disordered" evidence="1">
    <location>
        <begin position="22"/>
        <end position="194"/>
    </location>
</feature>
<feature type="compositionally biased region" description="Low complexity" evidence="1">
    <location>
        <begin position="142"/>
        <end position="152"/>
    </location>
</feature>
<dbReference type="Proteomes" id="UP000269945">
    <property type="component" value="Unassembled WGS sequence"/>
</dbReference>
<protein>
    <submittedName>
        <fullName evidence="2">Uncharacterized protein</fullName>
    </submittedName>
</protein>
<keyword evidence="3" id="KW-1185">Reference proteome</keyword>
<reference evidence="2 3" key="1">
    <citation type="submission" date="2018-10" db="EMBL/GenBank/DDBJ databases">
        <authorList>
            <person name="Ekblom R."/>
            <person name="Jareborg N."/>
        </authorList>
    </citation>
    <scope>NUCLEOTIDE SEQUENCE [LARGE SCALE GENOMIC DNA]</scope>
    <source>
        <tissue evidence="2">Muscle</tissue>
    </source>
</reference>
<sequence length="220" mass="23494">MGRGDLSGVLARRCRVSYNARVYTGSHGRTRSPTPRVGVSGRPRRSSSKTQHSLQSASGRGIPRREGSSGAINGKSACDTPPSLRRPTRRAHAAPTPRPRRAHQDGNVVRDVTRAPSLRLPRPFRRLPGSALQGGRKRALGERAAAGLGSAGPESARKWRSRAAPRLPESAPARRGWGPAGLPEQPRRSGPFPALVLGFCPSLSSLQSEPAPPRLVRPSS</sequence>
<name>A0A9X9Q8W6_GULGU</name>
<dbReference type="AlphaFoldDB" id="A0A9X9Q8W6"/>
<comment type="caution">
    <text evidence="2">The sequence shown here is derived from an EMBL/GenBank/DDBJ whole genome shotgun (WGS) entry which is preliminary data.</text>
</comment>
<evidence type="ECO:0000256" key="1">
    <source>
        <dbReference type="SAM" id="MobiDB-lite"/>
    </source>
</evidence>